<evidence type="ECO:0000313" key="1">
    <source>
        <dbReference type="EMBL" id="SES33168.1"/>
    </source>
</evidence>
<sequence length="229" mass="25532">MEVFTFVVRDGSVIDFSRYIAVLREHGVSPTGINQLRVRLSQVYGTRRAIVEVANGTASLSLRPLPARPMEITVDSAGVLDQRRDPLIRSGADLGWQQGLFSRTRADEGMLVDDKGLIISSFMSPFLMMKDGVVYASAHPRTTASIATDGVLDLLVSEGVEVRWLEQGFRRDHLMSHETWSINGVYGARLVTGWLEYGGVVPARTGIDRMGIPTHREVNEMRELRYEIV</sequence>
<accession>A0A1H9WGY8</accession>
<protein>
    <recommendedName>
        <fullName evidence="3">Branched-chain amino acid aminotransferase/4-amino-4-deoxychorismate lyase</fullName>
    </recommendedName>
</protein>
<reference evidence="2" key="1">
    <citation type="submission" date="2016-10" db="EMBL/GenBank/DDBJ databases">
        <authorList>
            <person name="Varghese N."/>
            <person name="Submissions S."/>
        </authorList>
    </citation>
    <scope>NUCLEOTIDE SEQUENCE [LARGE SCALE GENOMIC DNA]</scope>
    <source>
        <strain evidence="2">DSM 20524</strain>
    </source>
</reference>
<proteinExistence type="predicted"/>
<keyword evidence="2" id="KW-1185">Reference proteome</keyword>
<gene>
    <name evidence="1" type="ORF">SAMN05661109_02731</name>
</gene>
<dbReference type="Proteomes" id="UP000198929">
    <property type="component" value="Unassembled WGS sequence"/>
</dbReference>
<dbReference type="STRING" id="1121357.SAMN05661109_02731"/>
<dbReference type="AlphaFoldDB" id="A0A1H9WGY8"/>
<evidence type="ECO:0000313" key="2">
    <source>
        <dbReference type="Proteomes" id="UP000198929"/>
    </source>
</evidence>
<dbReference type="RefSeq" id="WP_092261019.1">
    <property type="nucleotide sequence ID" value="NZ_CP047199.1"/>
</dbReference>
<organism evidence="1 2">
    <name type="scientific">Corynebacterium cystitidis DSM 20524</name>
    <dbReference type="NCBI Taxonomy" id="1121357"/>
    <lineage>
        <taxon>Bacteria</taxon>
        <taxon>Bacillati</taxon>
        <taxon>Actinomycetota</taxon>
        <taxon>Actinomycetes</taxon>
        <taxon>Mycobacteriales</taxon>
        <taxon>Corynebacteriaceae</taxon>
        <taxon>Corynebacterium</taxon>
    </lineage>
</organism>
<name>A0A1H9WGY8_9CORY</name>
<evidence type="ECO:0008006" key="3">
    <source>
        <dbReference type="Google" id="ProtNLM"/>
    </source>
</evidence>
<dbReference type="EMBL" id="FOGQ01000022">
    <property type="protein sequence ID" value="SES33168.1"/>
    <property type="molecule type" value="Genomic_DNA"/>
</dbReference>